<dbReference type="EMBL" id="AM258984">
    <property type="protein sequence ID" value="CAJ90453.1"/>
    <property type="molecule type" value="Genomic_DNA"/>
</dbReference>
<dbReference type="Pfam" id="PF00146">
    <property type="entry name" value="NADHdh"/>
    <property type="match status" value="2"/>
</dbReference>
<evidence type="ECO:0000256" key="2">
    <source>
        <dbReference type="ARBA" id="ARBA00010535"/>
    </source>
</evidence>
<dbReference type="InterPro" id="IPR001694">
    <property type="entry name" value="NADH_UbQ_OxRdtase_su1/FPO"/>
</dbReference>
<comment type="subcellular location">
    <subcellularLocation>
        <location evidence="1">Membrane</location>
        <topology evidence="1">Multi-pass membrane protein</topology>
    </subcellularLocation>
    <subcellularLocation>
        <location evidence="7">Mitochondrion inner membrane</location>
        <topology evidence="7">Multi-pass membrane protein</topology>
    </subcellularLocation>
</comment>
<geneLocation type="mitochondrion" evidence="11"/>
<comment type="catalytic activity">
    <reaction evidence="8">
        <text>a ubiquinone + NADH + 5 H(+)(in) = a ubiquinol + NAD(+) + 4 H(+)(out)</text>
        <dbReference type="Rhea" id="RHEA:29091"/>
        <dbReference type="Rhea" id="RHEA-COMP:9565"/>
        <dbReference type="Rhea" id="RHEA-COMP:9566"/>
        <dbReference type="ChEBI" id="CHEBI:15378"/>
        <dbReference type="ChEBI" id="CHEBI:16389"/>
        <dbReference type="ChEBI" id="CHEBI:17976"/>
        <dbReference type="ChEBI" id="CHEBI:57540"/>
        <dbReference type="ChEBI" id="CHEBI:57945"/>
        <dbReference type="EC" id="7.1.1.2"/>
    </reaction>
</comment>
<feature type="transmembrane region" description="Helical" evidence="9">
    <location>
        <begin position="12"/>
        <end position="29"/>
    </location>
</feature>
<dbReference type="GO" id="GO:0005743">
    <property type="term" value="C:mitochondrial inner membrane"/>
    <property type="evidence" value="ECO:0007669"/>
    <property type="project" value="UniProtKB-SubCell"/>
</dbReference>
<keyword evidence="6 9" id="KW-0472">Membrane</keyword>
<evidence type="ECO:0000256" key="8">
    <source>
        <dbReference type="RuleBase" id="RU000473"/>
    </source>
</evidence>
<dbReference type="EC" id="7.1.1.2" evidence="8"/>
<keyword evidence="8 11" id="KW-0496">Mitochondrion</keyword>
<dbReference type="GO" id="GO:0003954">
    <property type="term" value="F:NADH dehydrogenase activity"/>
    <property type="evidence" value="ECO:0007669"/>
    <property type="project" value="TreeGrafter"/>
</dbReference>
<evidence type="ECO:0000256" key="5">
    <source>
        <dbReference type="ARBA" id="ARBA00022989"/>
    </source>
</evidence>
<keyword evidence="8" id="KW-0830">Ubiquinone</keyword>
<dbReference type="GO" id="GO:0008137">
    <property type="term" value="F:NADH dehydrogenase (ubiquinone) activity"/>
    <property type="evidence" value="ECO:0007669"/>
    <property type="project" value="UniProtKB-EC"/>
</dbReference>
<dbReference type="EMBL" id="DQ486893">
    <property type="protein sequence ID" value="ABE96685.1"/>
    <property type="molecule type" value="Genomic_DNA"/>
</dbReference>
<protein>
    <recommendedName>
        <fullName evidence="3 8">NADH-ubiquinone oxidoreductase chain 1</fullName>
        <ecNumber evidence="8">7.1.1.2</ecNumber>
    </recommendedName>
</protein>
<sequence length="323" mass="37129">MKILLSNLMSPLMYMIPILIAVAFFTLIERKILGYMQLRKGPNIRWSMRTPTASSKWRKPIHWKTNLSIKFIHYAIYNIPNTSLATSPVNLTSPTNTIPTSWSQLKTAIPNLHIQLYSLLYLMIKLSLWLQMRPNKSSTSSRPNNLMWSNPGNYPTLTNSVLKWIWYTNIYNNTKTNMPNILLLTANNDMMLSPHWQNTSRAPFDLTEGGSELVSGFNVEYAAGPFALFFLAEYANILMMNTLTTILFLNSTYIQWPWTILHIPSIKNNTTIKKLPMNSSLLPTIPMRPTNASSMKKLPPHHPCTMPMTYIHTLYLLKPTTYI</sequence>
<dbReference type="PANTHER" id="PTHR11432">
    <property type="entry name" value="NADH DEHYDROGENASE SUBUNIT 1"/>
    <property type="match status" value="1"/>
</dbReference>
<comment type="similarity">
    <text evidence="2 7">Belongs to the complex I subunit 1 family.</text>
</comment>
<keyword evidence="7" id="KW-0520">NAD</keyword>
<accession>B6GV35</accession>
<evidence type="ECO:0000313" key="11">
    <source>
        <dbReference type="EMBL" id="CAJ90453.1"/>
    </source>
</evidence>
<dbReference type="AlphaFoldDB" id="B6GV35"/>
<evidence type="ECO:0000256" key="1">
    <source>
        <dbReference type="ARBA" id="ARBA00004141"/>
    </source>
</evidence>
<evidence type="ECO:0000256" key="4">
    <source>
        <dbReference type="ARBA" id="ARBA00022692"/>
    </source>
</evidence>
<organism evidence="11">
    <name type="scientific">Lepidochelys olivacea</name>
    <name type="common">Olive Ridley Sea turtle</name>
    <name type="synonym">Chelonia olivacea</name>
    <dbReference type="NCBI Taxonomy" id="27788"/>
    <lineage>
        <taxon>Eukaryota</taxon>
        <taxon>Metazoa</taxon>
        <taxon>Chordata</taxon>
        <taxon>Craniata</taxon>
        <taxon>Vertebrata</taxon>
        <taxon>Euteleostomi</taxon>
        <taxon>Archelosauria</taxon>
        <taxon>Testudinata</taxon>
        <taxon>Testudines</taxon>
        <taxon>Cryptodira</taxon>
        <taxon>Durocryptodira</taxon>
        <taxon>Americhelydia</taxon>
        <taxon>Chelonioidea</taxon>
        <taxon>Cheloniidae</taxon>
        <taxon>Lepidochelys</taxon>
    </lineage>
</organism>
<evidence type="ECO:0000256" key="7">
    <source>
        <dbReference type="RuleBase" id="RU000471"/>
    </source>
</evidence>
<evidence type="ECO:0000256" key="3">
    <source>
        <dbReference type="ARBA" id="ARBA00021009"/>
    </source>
</evidence>
<evidence type="ECO:0000256" key="6">
    <source>
        <dbReference type="ARBA" id="ARBA00023136"/>
    </source>
</evidence>
<keyword evidence="4 7" id="KW-0812">Transmembrane</keyword>
<gene>
    <name evidence="11" type="primary">NADH1</name>
    <name evidence="10" type="synonym">ND1</name>
</gene>
<dbReference type="GO" id="GO:0009060">
    <property type="term" value="P:aerobic respiration"/>
    <property type="evidence" value="ECO:0007669"/>
    <property type="project" value="TreeGrafter"/>
</dbReference>
<evidence type="ECO:0000313" key="10">
    <source>
        <dbReference type="EMBL" id="ABE96685.1"/>
    </source>
</evidence>
<name>B6GV35_LEPOA</name>
<reference evidence="11" key="1">
    <citation type="submission" date="2006-04" db="EMBL/GenBank/DDBJ databases">
        <title>The complete nucleotide sequence of Olive ridley seaturtle (Lepidochelys olivacea) mitochondrial genome.</title>
        <authorList>
            <person name="Tandon M."/>
            <person name="Trivedi R."/>
            <person name="Kashyap V.K."/>
        </authorList>
    </citation>
    <scope>NUCLEOTIDE SEQUENCE</scope>
</reference>
<evidence type="ECO:0000256" key="9">
    <source>
        <dbReference type="SAM" id="Phobius"/>
    </source>
</evidence>
<proteinExistence type="inferred from homology"/>
<dbReference type="PANTHER" id="PTHR11432:SF3">
    <property type="entry name" value="NADH-UBIQUINONE OXIDOREDUCTASE CHAIN 1"/>
    <property type="match status" value="1"/>
</dbReference>
<keyword evidence="5 9" id="KW-1133">Transmembrane helix</keyword>